<protein>
    <recommendedName>
        <fullName evidence="4">Bacterial repeat domain-containing protein</fullName>
    </recommendedName>
</protein>
<dbReference type="OrthoDB" id="1655984at2"/>
<proteinExistence type="predicted"/>
<dbReference type="InterPro" id="IPR042229">
    <property type="entry name" value="Listeria/Bacterioides_rpt_sf"/>
</dbReference>
<dbReference type="STRING" id="1862672.BO225_09485"/>
<organism evidence="2 3">
    <name type="scientific">Dubosiella newyorkensis</name>
    <dbReference type="NCBI Taxonomy" id="1862672"/>
    <lineage>
        <taxon>Bacteria</taxon>
        <taxon>Bacillati</taxon>
        <taxon>Bacillota</taxon>
        <taxon>Erysipelotrichia</taxon>
        <taxon>Erysipelotrichales</taxon>
        <taxon>Erysipelotrichaceae</taxon>
        <taxon>Dubosiella</taxon>
    </lineage>
</organism>
<dbReference type="InterPro" id="IPR013378">
    <property type="entry name" value="InlB-like_B-rpt"/>
</dbReference>
<dbReference type="RefSeq" id="WP_076342019.1">
    <property type="nucleotide sequence ID" value="NZ_CAJTMI010000003.1"/>
</dbReference>
<dbReference type="GO" id="GO:0030313">
    <property type="term" value="C:cell envelope"/>
    <property type="evidence" value="ECO:0007669"/>
    <property type="project" value="UniProtKB-SubCell"/>
</dbReference>
<dbReference type="GeneID" id="78276172"/>
<comment type="caution">
    <text evidence="2">The sequence shown here is derived from an EMBL/GenBank/DDBJ whole genome shotgun (WGS) entry which is preliminary data.</text>
</comment>
<evidence type="ECO:0008006" key="4">
    <source>
        <dbReference type="Google" id="ProtNLM"/>
    </source>
</evidence>
<dbReference type="EMBL" id="MPKA01000090">
    <property type="protein sequence ID" value="OLU45014.1"/>
    <property type="molecule type" value="Genomic_DNA"/>
</dbReference>
<sequence length="253" mass="29860">MNNITRKGYRFVGWYIDPEFTKRINPGGVLPHTVTLYDRWVPEVYSITYDCNGGINSRRNPRRVTVESGLIKLFPAYKKNRQFVGWSYQGDLIEFLPVQITEPITLKAEFKELTTIAFDTDGGGKIQPKSTNEFGFLEPFRDPRRLGYRFKGWYLDPKRIIPFHFDLPLKENITLYAKWEIERFHIQYHLDGGIASRKNPKTYTYFDETHMLLPARKKGYRFVGWFDPRGNPLSEIRERSLGDKEIFAKFEKL</sequence>
<name>A0A1U7NKS3_9FIRM</name>
<keyword evidence="3" id="KW-1185">Reference proteome</keyword>
<dbReference type="AlphaFoldDB" id="A0A1U7NKS3"/>
<accession>A0A1U7NKS3</accession>
<dbReference type="Proteomes" id="UP000186705">
    <property type="component" value="Unassembled WGS sequence"/>
</dbReference>
<dbReference type="Gene3D" id="2.60.40.4270">
    <property type="entry name" value="Listeria-Bacteroides repeat domain"/>
    <property type="match status" value="2"/>
</dbReference>
<evidence type="ECO:0000313" key="2">
    <source>
        <dbReference type="EMBL" id="OLU45014.1"/>
    </source>
</evidence>
<gene>
    <name evidence="2" type="ORF">BO225_09485</name>
</gene>
<dbReference type="Pfam" id="PF09479">
    <property type="entry name" value="Flg_new"/>
    <property type="match status" value="4"/>
</dbReference>
<evidence type="ECO:0000256" key="1">
    <source>
        <dbReference type="ARBA" id="ARBA00004196"/>
    </source>
</evidence>
<reference evidence="2 3" key="1">
    <citation type="submission" date="2016-11" db="EMBL/GenBank/DDBJ databases">
        <title>Description of two novel members of the family Erysipelotrichaceae: Ileibacterium lipovorans gen. nov., sp. nov. and Dubosiella newyorkensis, gen. nov., sp. nov.</title>
        <authorList>
            <person name="Cox L.M."/>
            <person name="Sohn J."/>
            <person name="Tyrrell K.L."/>
            <person name="Citron D.M."/>
            <person name="Lawson P.A."/>
            <person name="Patel N.B."/>
            <person name="Iizumi T."/>
            <person name="Perez-Perez G.I."/>
            <person name="Goldstein E.J."/>
            <person name="Blaser M.J."/>
        </authorList>
    </citation>
    <scope>NUCLEOTIDE SEQUENCE [LARGE SCALE GENOMIC DNA]</scope>
    <source>
        <strain evidence="2 3">NYU-BL-A4</strain>
    </source>
</reference>
<comment type="subcellular location">
    <subcellularLocation>
        <location evidence="1">Cell envelope</location>
    </subcellularLocation>
</comment>
<dbReference type="NCBIfam" id="TIGR02543">
    <property type="entry name" value="List_Bact_rpt"/>
    <property type="match status" value="1"/>
</dbReference>
<evidence type="ECO:0000313" key="3">
    <source>
        <dbReference type="Proteomes" id="UP000186705"/>
    </source>
</evidence>